<sequence>MIEAMHSFMASAKALAGGGMDEQGACSRRTCAGQVWGQGESYPPKSQGLVTGQGTENQVGPASDTLPGANDKGTVVRPDPLQDTIPHVAYVSTTMNEDIDLGS</sequence>
<evidence type="ECO:0000313" key="2">
    <source>
        <dbReference type="EMBL" id="KAJ1204908.1"/>
    </source>
</evidence>
<organism evidence="2 3">
    <name type="scientific">Pleurodeles waltl</name>
    <name type="common">Iberian ribbed newt</name>
    <dbReference type="NCBI Taxonomy" id="8319"/>
    <lineage>
        <taxon>Eukaryota</taxon>
        <taxon>Metazoa</taxon>
        <taxon>Chordata</taxon>
        <taxon>Craniata</taxon>
        <taxon>Vertebrata</taxon>
        <taxon>Euteleostomi</taxon>
        <taxon>Amphibia</taxon>
        <taxon>Batrachia</taxon>
        <taxon>Caudata</taxon>
        <taxon>Salamandroidea</taxon>
        <taxon>Salamandridae</taxon>
        <taxon>Pleurodelinae</taxon>
        <taxon>Pleurodeles</taxon>
    </lineage>
</organism>
<accession>A0AAV7VX40</accession>
<evidence type="ECO:0000256" key="1">
    <source>
        <dbReference type="SAM" id="MobiDB-lite"/>
    </source>
</evidence>
<protein>
    <submittedName>
        <fullName evidence="2">Uncharacterized protein</fullName>
    </submittedName>
</protein>
<feature type="region of interest" description="Disordered" evidence="1">
    <location>
        <begin position="35"/>
        <end position="81"/>
    </location>
</feature>
<keyword evidence="3" id="KW-1185">Reference proteome</keyword>
<comment type="caution">
    <text evidence="2">The sequence shown here is derived from an EMBL/GenBank/DDBJ whole genome shotgun (WGS) entry which is preliminary data.</text>
</comment>
<proteinExistence type="predicted"/>
<dbReference type="Proteomes" id="UP001066276">
    <property type="component" value="Chromosome 1_2"/>
</dbReference>
<evidence type="ECO:0000313" key="3">
    <source>
        <dbReference type="Proteomes" id="UP001066276"/>
    </source>
</evidence>
<dbReference type="AlphaFoldDB" id="A0AAV7VX40"/>
<name>A0AAV7VX40_PLEWA</name>
<reference evidence="2" key="1">
    <citation type="journal article" date="2022" name="bioRxiv">
        <title>Sequencing and chromosome-scale assembly of the giantPleurodeles waltlgenome.</title>
        <authorList>
            <person name="Brown T."/>
            <person name="Elewa A."/>
            <person name="Iarovenko S."/>
            <person name="Subramanian E."/>
            <person name="Araus A.J."/>
            <person name="Petzold A."/>
            <person name="Susuki M."/>
            <person name="Suzuki K.-i.T."/>
            <person name="Hayashi T."/>
            <person name="Toyoda A."/>
            <person name="Oliveira C."/>
            <person name="Osipova E."/>
            <person name="Leigh N.D."/>
            <person name="Simon A."/>
            <person name="Yun M.H."/>
        </authorList>
    </citation>
    <scope>NUCLEOTIDE SEQUENCE</scope>
    <source>
        <strain evidence="2">20211129_DDA</strain>
        <tissue evidence="2">Liver</tissue>
    </source>
</reference>
<gene>
    <name evidence="2" type="ORF">NDU88_000343</name>
</gene>
<dbReference type="EMBL" id="JANPWB010000002">
    <property type="protein sequence ID" value="KAJ1204908.1"/>
    <property type="molecule type" value="Genomic_DNA"/>
</dbReference>
<feature type="compositionally biased region" description="Polar residues" evidence="1">
    <location>
        <begin position="48"/>
        <end position="60"/>
    </location>
</feature>